<dbReference type="Proteomes" id="UP000828390">
    <property type="component" value="Unassembled WGS sequence"/>
</dbReference>
<comment type="caution">
    <text evidence="1">The sequence shown here is derived from an EMBL/GenBank/DDBJ whole genome shotgun (WGS) entry which is preliminary data.</text>
</comment>
<keyword evidence="2" id="KW-1185">Reference proteome</keyword>
<proteinExistence type="predicted"/>
<dbReference type="AlphaFoldDB" id="A0A9D4D875"/>
<reference evidence="1" key="2">
    <citation type="submission" date="2020-11" db="EMBL/GenBank/DDBJ databases">
        <authorList>
            <person name="McCartney M.A."/>
            <person name="Auch B."/>
            <person name="Kono T."/>
            <person name="Mallez S."/>
            <person name="Becker A."/>
            <person name="Gohl D.M."/>
            <person name="Silverstein K.A.T."/>
            <person name="Koren S."/>
            <person name="Bechman K.B."/>
            <person name="Herman A."/>
            <person name="Abrahante J.E."/>
            <person name="Garbe J."/>
        </authorList>
    </citation>
    <scope>NUCLEOTIDE SEQUENCE</scope>
    <source>
        <strain evidence="1">Duluth1</strain>
        <tissue evidence="1">Whole animal</tissue>
    </source>
</reference>
<reference evidence="1" key="1">
    <citation type="journal article" date="2019" name="bioRxiv">
        <title>The Genome of the Zebra Mussel, Dreissena polymorpha: A Resource for Invasive Species Research.</title>
        <authorList>
            <person name="McCartney M.A."/>
            <person name="Auch B."/>
            <person name="Kono T."/>
            <person name="Mallez S."/>
            <person name="Zhang Y."/>
            <person name="Obille A."/>
            <person name="Becker A."/>
            <person name="Abrahante J.E."/>
            <person name="Garbe J."/>
            <person name="Badalamenti J.P."/>
            <person name="Herman A."/>
            <person name="Mangelson H."/>
            <person name="Liachko I."/>
            <person name="Sullivan S."/>
            <person name="Sone E.D."/>
            <person name="Koren S."/>
            <person name="Silverstein K.A.T."/>
            <person name="Beckman K.B."/>
            <person name="Gohl D.M."/>
        </authorList>
    </citation>
    <scope>NUCLEOTIDE SEQUENCE</scope>
    <source>
        <strain evidence="1">Duluth1</strain>
        <tissue evidence="1">Whole animal</tissue>
    </source>
</reference>
<evidence type="ECO:0000313" key="1">
    <source>
        <dbReference type="EMBL" id="KAH3739023.1"/>
    </source>
</evidence>
<gene>
    <name evidence="1" type="ORF">DPMN_045667</name>
</gene>
<protein>
    <submittedName>
        <fullName evidence="1">Uncharacterized protein</fullName>
    </submittedName>
</protein>
<dbReference type="EMBL" id="JAIWYP010000011">
    <property type="protein sequence ID" value="KAH3739023.1"/>
    <property type="molecule type" value="Genomic_DNA"/>
</dbReference>
<sequence length="59" mass="7056">MERQCDDWTNIPMEDIPHAAQNRPSWRRISVSMYRRPSFPRRKARPVKIMIVATSKSEQ</sequence>
<name>A0A9D4D875_DREPO</name>
<organism evidence="1 2">
    <name type="scientific">Dreissena polymorpha</name>
    <name type="common">Zebra mussel</name>
    <name type="synonym">Mytilus polymorpha</name>
    <dbReference type="NCBI Taxonomy" id="45954"/>
    <lineage>
        <taxon>Eukaryota</taxon>
        <taxon>Metazoa</taxon>
        <taxon>Spiralia</taxon>
        <taxon>Lophotrochozoa</taxon>
        <taxon>Mollusca</taxon>
        <taxon>Bivalvia</taxon>
        <taxon>Autobranchia</taxon>
        <taxon>Heteroconchia</taxon>
        <taxon>Euheterodonta</taxon>
        <taxon>Imparidentia</taxon>
        <taxon>Neoheterodontei</taxon>
        <taxon>Myida</taxon>
        <taxon>Dreissenoidea</taxon>
        <taxon>Dreissenidae</taxon>
        <taxon>Dreissena</taxon>
    </lineage>
</organism>
<accession>A0A9D4D875</accession>
<evidence type="ECO:0000313" key="2">
    <source>
        <dbReference type="Proteomes" id="UP000828390"/>
    </source>
</evidence>